<evidence type="ECO:0000313" key="3">
    <source>
        <dbReference type="EMBL" id="BCR88568.1"/>
    </source>
</evidence>
<keyword evidence="4" id="KW-1185">Reference proteome</keyword>
<reference evidence="3" key="1">
    <citation type="submission" date="2021-01" db="EMBL/GenBank/DDBJ databases">
        <authorList>
            <consortium name="Aspergillus chevalieri M1 genome sequencing consortium"/>
            <person name="Kazuki M."/>
            <person name="Futagami T."/>
        </authorList>
    </citation>
    <scope>NUCLEOTIDE SEQUENCE</scope>
    <source>
        <strain evidence="3">M1</strain>
    </source>
</reference>
<dbReference type="RefSeq" id="XP_043137090.1">
    <property type="nucleotide sequence ID" value="XM_043279407.1"/>
</dbReference>
<keyword evidence="2" id="KW-0520">NAD</keyword>
<evidence type="ECO:0000313" key="4">
    <source>
        <dbReference type="Proteomes" id="UP000637239"/>
    </source>
</evidence>
<reference evidence="3" key="2">
    <citation type="submission" date="2021-02" db="EMBL/GenBank/DDBJ databases">
        <title>Aspergillus chevalieri M1 genome sequence.</title>
        <authorList>
            <person name="Kadooka C."/>
            <person name="Mori K."/>
            <person name="Futagami T."/>
        </authorList>
    </citation>
    <scope>NUCLEOTIDE SEQUENCE</scope>
    <source>
        <strain evidence="3">M1</strain>
    </source>
</reference>
<dbReference type="PANTHER" id="PTHR11540">
    <property type="entry name" value="MALATE AND LACTATE DEHYDROGENASE"/>
    <property type="match status" value="1"/>
</dbReference>
<dbReference type="GO" id="GO:0005829">
    <property type="term" value="C:cytosol"/>
    <property type="evidence" value="ECO:0007669"/>
    <property type="project" value="TreeGrafter"/>
</dbReference>
<gene>
    <name evidence="3" type="ORF">ACHE_41132S</name>
</gene>
<sequence length="72" mass="7782">MTKDDLFKTNASIIRHFAAIFCVVTNLVNSTLPVAAETLRKAGVFNPARLFSVTTSDVVRVSTFIAHALGDT</sequence>
<dbReference type="KEGG" id="ache:ACHE_41132S"/>
<dbReference type="AlphaFoldDB" id="A0A7R7VR35"/>
<proteinExistence type="predicted"/>
<organism evidence="3 4">
    <name type="scientific">Aspergillus chevalieri</name>
    <name type="common">Eurotium chevalieri</name>
    <dbReference type="NCBI Taxonomy" id="182096"/>
    <lineage>
        <taxon>Eukaryota</taxon>
        <taxon>Fungi</taxon>
        <taxon>Dikarya</taxon>
        <taxon>Ascomycota</taxon>
        <taxon>Pezizomycotina</taxon>
        <taxon>Eurotiomycetes</taxon>
        <taxon>Eurotiomycetidae</taxon>
        <taxon>Eurotiales</taxon>
        <taxon>Aspergillaceae</taxon>
        <taxon>Aspergillus</taxon>
        <taxon>Aspergillus subgen. Aspergillus</taxon>
    </lineage>
</organism>
<protein>
    <submittedName>
        <fullName evidence="3">Uncharacterized protein</fullName>
    </submittedName>
</protein>
<accession>A0A7R7VR35</accession>
<dbReference type="PANTHER" id="PTHR11540:SF16">
    <property type="entry name" value="MALATE DEHYDROGENASE, MITOCHONDRIAL"/>
    <property type="match status" value="1"/>
</dbReference>
<keyword evidence="1" id="KW-0560">Oxidoreductase</keyword>
<name>A0A7R7VR35_ASPCH</name>
<dbReference type="Proteomes" id="UP000637239">
    <property type="component" value="Chromosome 4"/>
</dbReference>
<dbReference type="Gene3D" id="3.40.50.720">
    <property type="entry name" value="NAD(P)-binding Rossmann-like Domain"/>
    <property type="match status" value="1"/>
</dbReference>
<dbReference type="GeneID" id="66982926"/>
<evidence type="ECO:0000256" key="1">
    <source>
        <dbReference type="ARBA" id="ARBA00023002"/>
    </source>
</evidence>
<evidence type="ECO:0000256" key="2">
    <source>
        <dbReference type="ARBA" id="ARBA00023027"/>
    </source>
</evidence>
<dbReference type="EMBL" id="AP024419">
    <property type="protein sequence ID" value="BCR88568.1"/>
    <property type="molecule type" value="Genomic_DNA"/>
</dbReference>
<dbReference type="GO" id="GO:0030060">
    <property type="term" value="F:L-malate dehydrogenase (NAD+) activity"/>
    <property type="evidence" value="ECO:0007669"/>
    <property type="project" value="TreeGrafter"/>
</dbReference>